<gene>
    <name evidence="8" type="ORF">FPE_LOCUS9110</name>
</gene>
<feature type="compositionally biased region" description="Basic and acidic residues" evidence="5">
    <location>
        <begin position="573"/>
        <end position="583"/>
    </location>
</feature>
<dbReference type="Proteomes" id="UP000834106">
    <property type="component" value="Chromosome 5"/>
</dbReference>
<evidence type="ECO:0000256" key="3">
    <source>
        <dbReference type="ARBA" id="ARBA00023163"/>
    </source>
</evidence>
<organism evidence="8 9">
    <name type="scientific">Fraxinus pennsylvanica</name>
    <dbReference type="NCBI Taxonomy" id="56036"/>
    <lineage>
        <taxon>Eukaryota</taxon>
        <taxon>Viridiplantae</taxon>
        <taxon>Streptophyta</taxon>
        <taxon>Embryophyta</taxon>
        <taxon>Tracheophyta</taxon>
        <taxon>Spermatophyta</taxon>
        <taxon>Magnoliopsida</taxon>
        <taxon>eudicotyledons</taxon>
        <taxon>Gunneridae</taxon>
        <taxon>Pentapetalae</taxon>
        <taxon>asterids</taxon>
        <taxon>lamiids</taxon>
        <taxon>Lamiales</taxon>
        <taxon>Oleaceae</taxon>
        <taxon>Oleeae</taxon>
        <taxon>Fraxinus</taxon>
    </lineage>
</organism>
<dbReference type="Pfam" id="PF09734">
    <property type="entry name" value="Tau95"/>
    <property type="match status" value="1"/>
</dbReference>
<proteinExistence type="predicted"/>
<dbReference type="Pfam" id="PF17682">
    <property type="entry name" value="Tau95_N"/>
    <property type="match status" value="1"/>
</dbReference>
<evidence type="ECO:0000313" key="9">
    <source>
        <dbReference type="Proteomes" id="UP000834106"/>
    </source>
</evidence>
<evidence type="ECO:0000259" key="7">
    <source>
        <dbReference type="Pfam" id="PF17682"/>
    </source>
</evidence>
<accession>A0AAD2DRY5</accession>
<dbReference type="GO" id="GO:0001003">
    <property type="term" value="F:RNA polymerase III type 2 promoter sequence-specific DNA binding"/>
    <property type="evidence" value="ECO:0007669"/>
    <property type="project" value="TreeGrafter"/>
</dbReference>
<dbReference type="Gene3D" id="3.30.200.160">
    <property type="entry name" value="TFIIIC, subcomplex tauA, subunit Sfc1, barrel domain"/>
    <property type="match status" value="1"/>
</dbReference>
<feature type="domain" description="Transcription factor IIIC subunit Tfc1/Sfc1 triple barrel" evidence="7">
    <location>
        <begin position="101"/>
        <end position="254"/>
    </location>
</feature>
<evidence type="ECO:0000256" key="4">
    <source>
        <dbReference type="ARBA" id="ARBA00023242"/>
    </source>
</evidence>
<evidence type="ECO:0000313" key="8">
    <source>
        <dbReference type="EMBL" id="CAI9761680.1"/>
    </source>
</evidence>
<dbReference type="PANTHER" id="PTHR13230">
    <property type="entry name" value="GENERAL TRANSCRIPTION FACTOR IIIC, POLYPEPTIDE 5"/>
    <property type="match status" value="1"/>
</dbReference>
<evidence type="ECO:0008006" key="10">
    <source>
        <dbReference type="Google" id="ProtNLM"/>
    </source>
</evidence>
<evidence type="ECO:0000256" key="5">
    <source>
        <dbReference type="SAM" id="MobiDB-lite"/>
    </source>
</evidence>
<sequence length="678" mass="78968">MILERGYWVLSNFSIDTRRNFFSSIRSLRFERLSSLESFAIWLQSNFHFYLIGLDEVIEPLLQPRRLRTEVYLVINKWNNMGIIKDGSISGNLPSSSDAFAVNYPGYPSSIERAVETLGGTEGIVKVRTQQSNKMELNFRPGDPYSHPAFGELRPCNNFLLKISKKKFRNAQTTGYSKGVSEHSADRINFKQNISNDNLSEALQQINQPECESNAASAELEVQLPRQVQPELYADIVARVSEAYNFNGMVDYQHVLAVHADVARRRKRKWAEVEPQFEKGGLMDFDQEDLMILVPPLFSLKDVPEKVALKPSVDLSSKKKQEGVVQHRWEMEIEPSLAIDFNIKDILIPKKVNWEKYIARDSDQWKWQTAVCELFDEHPIWVKDSLAERLLDIGLAFKSEMLRRLLFRAAYYFSNGPFLRFWIRKGYDPRKDPESRIYQRIDFRVPPSLRSYDDANVASESKLRWEDICAFRVFPHKSQISLQLFELKDDYIQQEIRKHPSRTTCNLATGWFLSRVIDRLRLCVAVRFLSVYPKGGAESLLRSVSNRFEKSKRMHIYMKDKRVDEEGQQPNKEVMDNESKEPNEDGEDEEDENEDDNLGEDMDADEPFDLVSHQRNFSLQPHTYTENENVSRDYLQDLFGSFPFGVDHQEEDDAHLTAGEYQIYEQYSDDNYSEDEGY</sequence>
<evidence type="ECO:0000256" key="1">
    <source>
        <dbReference type="ARBA" id="ARBA00004123"/>
    </source>
</evidence>
<reference evidence="8" key="1">
    <citation type="submission" date="2023-05" db="EMBL/GenBank/DDBJ databases">
        <authorList>
            <person name="Huff M."/>
        </authorList>
    </citation>
    <scope>NUCLEOTIDE SEQUENCE</scope>
</reference>
<feature type="region of interest" description="Disordered" evidence="5">
    <location>
        <begin position="559"/>
        <end position="605"/>
    </location>
</feature>
<comment type="subcellular location">
    <subcellularLocation>
        <location evidence="1">Nucleus</location>
    </subcellularLocation>
</comment>
<feature type="domain" description="Transcription factor IIIC subunit 5 HTH" evidence="6">
    <location>
        <begin position="292"/>
        <end position="444"/>
    </location>
</feature>
<dbReference type="GO" id="GO:0000127">
    <property type="term" value="C:transcription factor TFIIIC complex"/>
    <property type="evidence" value="ECO:0007669"/>
    <property type="project" value="InterPro"/>
</dbReference>
<protein>
    <recommendedName>
        <fullName evidence="10">General transcription factor 3C polypeptide 5</fullName>
    </recommendedName>
</protein>
<keyword evidence="4" id="KW-0539">Nucleus</keyword>
<dbReference type="GO" id="GO:0005634">
    <property type="term" value="C:nucleus"/>
    <property type="evidence" value="ECO:0007669"/>
    <property type="project" value="UniProtKB-SubCell"/>
</dbReference>
<evidence type="ECO:0000256" key="2">
    <source>
        <dbReference type="ARBA" id="ARBA00023125"/>
    </source>
</evidence>
<dbReference type="InterPro" id="IPR040454">
    <property type="entry name" value="TF_IIIC_Tfc1/Sfc1"/>
</dbReference>
<dbReference type="InterPro" id="IPR041499">
    <property type="entry name" value="Tfc1/Sfc1_N"/>
</dbReference>
<dbReference type="InterPro" id="IPR019136">
    <property type="entry name" value="TF_IIIC_su-5_HTH"/>
</dbReference>
<keyword evidence="9" id="KW-1185">Reference proteome</keyword>
<dbReference type="PANTHER" id="PTHR13230:SF5">
    <property type="entry name" value="GENERAL TRANSCRIPTION FACTOR 3C POLYPEPTIDE 5"/>
    <property type="match status" value="1"/>
</dbReference>
<dbReference type="InterPro" id="IPR042536">
    <property type="entry name" value="TFIIIC_tauA_Sfc1"/>
</dbReference>
<keyword evidence="2" id="KW-0238">DNA-binding</keyword>
<feature type="compositionally biased region" description="Acidic residues" evidence="5">
    <location>
        <begin position="584"/>
        <end position="605"/>
    </location>
</feature>
<name>A0AAD2DRY5_9LAMI</name>
<dbReference type="EMBL" id="OU503040">
    <property type="protein sequence ID" value="CAI9761680.1"/>
    <property type="molecule type" value="Genomic_DNA"/>
</dbReference>
<keyword evidence="3" id="KW-0804">Transcription</keyword>
<evidence type="ECO:0000259" key="6">
    <source>
        <dbReference type="Pfam" id="PF09734"/>
    </source>
</evidence>
<dbReference type="AlphaFoldDB" id="A0AAD2DRY5"/>
<dbReference type="GO" id="GO:0006384">
    <property type="term" value="P:transcription initiation at RNA polymerase III promoter"/>
    <property type="evidence" value="ECO:0007669"/>
    <property type="project" value="InterPro"/>
</dbReference>
<dbReference type="GO" id="GO:0001002">
    <property type="term" value="F:RNA polymerase III type 1 promoter sequence-specific DNA binding"/>
    <property type="evidence" value="ECO:0007669"/>
    <property type="project" value="TreeGrafter"/>
</dbReference>